<dbReference type="Proteomes" id="UP000018851">
    <property type="component" value="Chromosome"/>
</dbReference>
<dbReference type="AlphaFoldDB" id="W0ABN3"/>
<evidence type="ECO:0000313" key="1">
    <source>
        <dbReference type="EMBL" id="AHE53065.1"/>
    </source>
</evidence>
<accession>W0ABN3</accession>
<organism evidence="1 2">
    <name type="scientific">Sphingomonas sanxanigenens DSM 19645 = NX02</name>
    <dbReference type="NCBI Taxonomy" id="1123269"/>
    <lineage>
        <taxon>Bacteria</taxon>
        <taxon>Pseudomonadati</taxon>
        <taxon>Pseudomonadota</taxon>
        <taxon>Alphaproteobacteria</taxon>
        <taxon>Sphingomonadales</taxon>
        <taxon>Sphingomonadaceae</taxon>
        <taxon>Sphingomonas</taxon>
    </lineage>
</organism>
<proteinExistence type="predicted"/>
<gene>
    <name evidence="1" type="ORF">NX02_06675</name>
</gene>
<keyword evidence="2" id="KW-1185">Reference proteome</keyword>
<reference evidence="1 2" key="1">
    <citation type="submission" date="2013-07" db="EMBL/GenBank/DDBJ databases">
        <title>Completed genome of Sphingomonas sanxanigenens NX02.</title>
        <authorList>
            <person name="Ma T."/>
            <person name="Huang H."/>
            <person name="Wu M."/>
            <person name="Li X."/>
            <person name="Li G."/>
        </authorList>
    </citation>
    <scope>NUCLEOTIDE SEQUENCE [LARGE SCALE GENOMIC DNA]</scope>
    <source>
        <strain evidence="1 2">NX02</strain>
    </source>
</reference>
<sequence length="227" mass="25100">MLGVGREQGRVSQAGWIRAMISTILARRSRSGAGLFGENVGFENMPLPWSRAQQAAFLIESWSKFLRSVNESDAEWAVDLRGNRLIPELSPIDDPAFTGPHTLINQEQGVRGLLTIVNEYFFRNADRLNLASWLLSQNNANSAEIVSRALESLAGTAIEGELQALMEVVATFDWRSSDAPNLDDVTKRQKQAYRGSGGYSVLRSDLYSYLAAQEGEIGNTFSEAARR</sequence>
<dbReference type="STRING" id="1123269.NX02_06675"/>
<protein>
    <submittedName>
        <fullName evidence="1">Uncharacterized protein</fullName>
    </submittedName>
</protein>
<dbReference type="HOGENOM" id="CLU_1219084_0_0_5"/>
<evidence type="ECO:0000313" key="2">
    <source>
        <dbReference type="Proteomes" id="UP000018851"/>
    </source>
</evidence>
<dbReference type="EMBL" id="CP006644">
    <property type="protein sequence ID" value="AHE53065.1"/>
    <property type="molecule type" value="Genomic_DNA"/>
</dbReference>
<name>W0ABN3_9SPHN</name>
<dbReference type="KEGG" id="ssan:NX02_06675"/>
<dbReference type="eggNOG" id="ENOG5032KBD">
    <property type="taxonomic scope" value="Bacteria"/>
</dbReference>
<dbReference type="PATRIC" id="fig|1123269.5.peg.1293"/>